<dbReference type="Proteomes" id="UP000585474">
    <property type="component" value="Unassembled WGS sequence"/>
</dbReference>
<name>A0A7J0G3M7_9ERIC</name>
<sequence length="122" mass="13513">MESQIGYWIQVVLTTYAEIERCSLHMQHASDVYGWRTTQLAELLAKDQFDSAWQTGGVLGGSVMEPGGSIAVQEHKEMLWDISYGGAGPEAVKMNNLKNIGLSSSGLEEEIYNMGLCLWVQQ</sequence>
<organism evidence="1 2">
    <name type="scientific">Actinidia rufa</name>
    <dbReference type="NCBI Taxonomy" id="165716"/>
    <lineage>
        <taxon>Eukaryota</taxon>
        <taxon>Viridiplantae</taxon>
        <taxon>Streptophyta</taxon>
        <taxon>Embryophyta</taxon>
        <taxon>Tracheophyta</taxon>
        <taxon>Spermatophyta</taxon>
        <taxon>Magnoliopsida</taxon>
        <taxon>eudicotyledons</taxon>
        <taxon>Gunneridae</taxon>
        <taxon>Pentapetalae</taxon>
        <taxon>asterids</taxon>
        <taxon>Ericales</taxon>
        <taxon>Actinidiaceae</taxon>
        <taxon>Actinidia</taxon>
    </lineage>
</organism>
<accession>A0A7J0G3M7</accession>
<dbReference type="EMBL" id="BJWL01000017">
    <property type="protein sequence ID" value="GFZ05383.1"/>
    <property type="molecule type" value="Genomic_DNA"/>
</dbReference>
<comment type="caution">
    <text evidence="1">The sequence shown here is derived from an EMBL/GenBank/DDBJ whole genome shotgun (WGS) entry which is preliminary data.</text>
</comment>
<evidence type="ECO:0000313" key="1">
    <source>
        <dbReference type="EMBL" id="GFZ05383.1"/>
    </source>
</evidence>
<reference evidence="1 2" key="1">
    <citation type="submission" date="2019-07" db="EMBL/GenBank/DDBJ databases">
        <title>De Novo Assembly of kiwifruit Actinidia rufa.</title>
        <authorList>
            <person name="Sugita-Konishi S."/>
            <person name="Sato K."/>
            <person name="Mori E."/>
            <person name="Abe Y."/>
            <person name="Kisaki G."/>
            <person name="Hamano K."/>
            <person name="Suezawa K."/>
            <person name="Otani M."/>
            <person name="Fukuda T."/>
            <person name="Manabe T."/>
            <person name="Gomi K."/>
            <person name="Tabuchi M."/>
            <person name="Akimitsu K."/>
            <person name="Kataoka I."/>
        </authorList>
    </citation>
    <scope>NUCLEOTIDE SEQUENCE [LARGE SCALE GENOMIC DNA]</scope>
    <source>
        <strain evidence="2">cv. Fuchu</strain>
    </source>
</reference>
<keyword evidence="2" id="KW-1185">Reference proteome</keyword>
<protein>
    <submittedName>
        <fullName evidence="1">Uncharacterized protein</fullName>
    </submittedName>
</protein>
<dbReference type="AlphaFoldDB" id="A0A7J0G3M7"/>
<proteinExistence type="predicted"/>
<evidence type="ECO:0000313" key="2">
    <source>
        <dbReference type="Proteomes" id="UP000585474"/>
    </source>
</evidence>
<gene>
    <name evidence="1" type="ORF">Acr_17g0009550</name>
</gene>